<dbReference type="InterPro" id="IPR046341">
    <property type="entry name" value="SET_dom_sf"/>
</dbReference>
<dbReference type="PANTHER" id="PTHR13271:SF76">
    <property type="entry name" value="SET DOMAIN-CONTAINING PROTEIN 8"/>
    <property type="match status" value="1"/>
</dbReference>
<dbReference type="InterPro" id="IPR050600">
    <property type="entry name" value="SETD3_SETD6_MTase"/>
</dbReference>
<dbReference type="PROSITE" id="PS50280">
    <property type="entry name" value="SET"/>
    <property type="match status" value="1"/>
</dbReference>
<dbReference type="AlphaFoldDB" id="A0A6A6Z9B6"/>
<keyword evidence="3" id="KW-1185">Reference proteome</keyword>
<dbReference type="InterPro" id="IPR001214">
    <property type="entry name" value="SET_dom"/>
</dbReference>
<gene>
    <name evidence="2 4" type="ORF">BDZ99DRAFT_23116</name>
</gene>
<evidence type="ECO:0000313" key="4">
    <source>
        <dbReference type="RefSeq" id="XP_033584675.1"/>
    </source>
</evidence>
<reference evidence="2 4" key="1">
    <citation type="journal article" date="2020" name="Stud. Mycol.">
        <title>101 Dothideomycetes genomes: a test case for predicting lifestyles and emergence of pathogens.</title>
        <authorList>
            <person name="Haridas S."/>
            <person name="Albert R."/>
            <person name="Binder M."/>
            <person name="Bloem J."/>
            <person name="Labutti K."/>
            <person name="Salamov A."/>
            <person name="Andreopoulos B."/>
            <person name="Baker S."/>
            <person name="Barry K."/>
            <person name="Bills G."/>
            <person name="Bluhm B."/>
            <person name="Cannon C."/>
            <person name="Castanera R."/>
            <person name="Culley D."/>
            <person name="Daum C."/>
            <person name="Ezra D."/>
            <person name="Gonzalez J."/>
            <person name="Henrissat B."/>
            <person name="Kuo A."/>
            <person name="Liang C."/>
            <person name="Lipzen A."/>
            <person name="Lutzoni F."/>
            <person name="Magnuson J."/>
            <person name="Mondo S."/>
            <person name="Nolan M."/>
            <person name="Ohm R."/>
            <person name="Pangilinan J."/>
            <person name="Park H.-J."/>
            <person name="Ramirez L."/>
            <person name="Alfaro M."/>
            <person name="Sun H."/>
            <person name="Tritt A."/>
            <person name="Yoshinaga Y."/>
            <person name="Zwiers L.-H."/>
            <person name="Turgeon B."/>
            <person name="Goodwin S."/>
            <person name="Spatafora J."/>
            <person name="Crous P."/>
            <person name="Grigoriev I."/>
        </authorList>
    </citation>
    <scope>NUCLEOTIDE SEQUENCE</scope>
    <source>
        <strain evidence="2 4">CBS 304.34</strain>
    </source>
</reference>
<dbReference type="RefSeq" id="XP_033584675.1">
    <property type="nucleotide sequence ID" value="XM_033713508.1"/>
</dbReference>
<evidence type="ECO:0000313" key="3">
    <source>
        <dbReference type="Proteomes" id="UP000504636"/>
    </source>
</evidence>
<dbReference type="GeneID" id="54454401"/>
<accession>A0A6A6Z9B6</accession>
<name>A0A6A6Z9B6_9PEZI</name>
<dbReference type="PANTHER" id="PTHR13271">
    <property type="entry name" value="UNCHARACTERIZED PUTATIVE METHYLTRANSFERASE"/>
    <property type="match status" value="1"/>
</dbReference>
<dbReference type="EMBL" id="MU003692">
    <property type="protein sequence ID" value="KAF2817711.1"/>
    <property type="molecule type" value="Genomic_DNA"/>
</dbReference>
<evidence type="ECO:0000313" key="2">
    <source>
        <dbReference type="EMBL" id="KAF2817711.1"/>
    </source>
</evidence>
<sequence>MIRRGRLQGWLKRPISEFRPWAEFNGVSFDGIKIGPLPGFEGRGSTVIAERDLATGKEPPLVVVPTDLILSLEGVNVSAKADQQLKELLDSLGQFGRTARGAILVFLLFQASISCPDIPESVGVPCPLTEYIKFLPEELLPTFWTEDEHEILLGTTLKPAINAKLNSLFREFEEVRTATANIGWCKKYWWDEDDGFITFDDWMQVDAMYRSRALEFPGIGDCMVPCVDMANHSSGDATAALYEKDENGNGVLILRDGKSIKKDGEITITYGDDKGACEMIFSYGFIEDSMDSAKVMFIDLTIPDDDPLRAAKLAVSTAAPGFRLFDKGDRTDWESDFIWLVCINEEDGLGINFLRTIDGKLEMKSLWKEEELAGTADLRGLLQNEELWDVYQLRAVAILQGRVETQIRTLYETGDPERGDHIRDMPWKLAGRLRELELTLLERAYGDLEDQKLVLVQSQVVRKYLGLDDDEAVEEDFT</sequence>
<reference evidence="4" key="3">
    <citation type="submission" date="2025-04" db="UniProtKB">
        <authorList>
            <consortium name="RefSeq"/>
        </authorList>
    </citation>
    <scope>IDENTIFICATION</scope>
    <source>
        <strain evidence="4">CBS 304.34</strain>
    </source>
</reference>
<dbReference type="SUPFAM" id="SSF82199">
    <property type="entry name" value="SET domain"/>
    <property type="match status" value="1"/>
</dbReference>
<dbReference type="CDD" id="cd10527">
    <property type="entry name" value="SET_LSMT"/>
    <property type="match status" value="1"/>
</dbReference>
<dbReference type="Proteomes" id="UP000504636">
    <property type="component" value="Unplaced"/>
</dbReference>
<feature type="domain" description="SET" evidence="1">
    <location>
        <begin position="30"/>
        <end position="271"/>
    </location>
</feature>
<organism evidence="2">
    <name type="scientific">Mytilinidion resinicola</name>
    <dbReference type="NCBI Taxonomy" id="574789"/>
    <lineage>
        <taxon>Eukaryota</taxon>
        <taxon>Fungi</taxon>
        <taxon>Dikarya</taxon>
        <taxon>Ascomycota</taxon>
        <taxon>Pezizomycotina</taxon>
        <taxon>Dothideomycetes</taxon>
        <taxon>Pleosporomycetidae</taxon>
        <taxon>Mytilinidiales</taxon>
        <taxon>Mytilinidiaceae</taxon>
        <taxon>Mytilinidion</taxon>
    </lineage>
</organism>
<dbReference type="Gene3D" id="3.90.1410.10">
    <property type="entry name" value="set domain protein methyltransferase, domain 1"/>
    <property type="match status" value="1"/>
</dbReference>
<dbReference type="GO" id="GO:0016279">
    <property type="term" value="F:protein-lysine N-methyltransferase activity"/>
    <property type="evidence" value="ECO:0007669"/>
    <property type="project" value="TreeGrafter"/>
</dbReference>
<dbReference type="GO" id="GO:0005634">
    <property type="term" value="C:nucleus"/>
    <property type="evidence" value="ECO:0007669"/>
    <property type="project" value="TreeGrafter"/>
</dbReference>
<proteinExistence type="predicted"/>
<reference evidence="4" key="2">
    <citation type="submission" date="2020-04" db="EMBL/GenBank/DDBJ databases">
        <authorList>
            <consortium name="NCBI Genome Project"/>
        </authorList>
    </citation>
    <scope>NUCLEOTIDE SEQUENCE</scope>
    <source>
        <strain evidence="4">CBS 304.34</strain>
    </source>
</reference>
<evidence type="ECO:0000259" key="1">
    <source>
        <dbReference type="PROSITE" id="PS50280"/>
    </source>
</evidence>
<protein>
    <submittedName>
        <fullName evidence="2 4">SET domain-containing protein</fullName>
    </submittedName>
</protein>
<dbReference type="OrthoDB" id="441812at2759"/>